<feature type="region of interest" description="Disordered" evidence="1">
    <location>
        <begin position="1"/>
        <end position="20"/>
    </location>
</feature>
<keyword evidence="2" id="KW-0614">Plasmid</keyword>
<protein>
    <submittedName>
        <fullName evidence="2">Uncharacterized protein</fullName>
    </submittedName>
</protein>
<dbReference type="AlphaFoldDB" id="A0AAD1Q619"/>
<geneLocation type="plasmid" evidence="2 3">
    <name>p3</name>
</geneLocation>
<dbReference type="RefSeq" id="WP_254032783.1">
    <property type="nucleotide sequence ID" value="NZ_LR882966.1"/>
</dbReference>
<name>A0AAD1Q619_PLAAG</name>
<evidence type="ECO:0000256" key="1">
    <source>
        <dbReference type="SAM" id="MobiDB-lite"/>
    </source>
</evidence>
<gene>
    <name evidence="2" type="ORF">PANO66_04452</name>
</gene>
<dbReference type="EMBL" id="LR882966">
    <property type="protein sequence ID" value="CAD5984515.1"/>
    <property type="molecule type" value="Genomic_DNA"/>
</dbReference>
<dbReference type="Pfam" id="PF17645">
    <property type="entry name" value="Amdase"/>
    <property type="match status" value="1"/>
</dbReference>
<accession>A0AAD1Q619</accession>
<organism evidence="2 3">
    <name type="scientific">Planktothrix agardhii</name>
    <name type="common">Oscillatoria agardhii</name>
    <dbReference type="NCBI Taxonomy" id="1160"/>
    <lineage>
        <taxon>Bacteria</taxon>
        <taxon>Bacillati</taxon>
        <taxon>Cyanobacteriota</taxon>
        <taxon>Cyanophyceae</taxon>
        <taxon>Oscillatoriophycideae</taxon>
        <taxon>Oscillatoriales</taxon>
        <taxon>Microcoleaceae</taxon>
        <taxon>Planktothrix</taxon>
    </lineage>
</organism>
<dbReference type="PANTHER" id="PTHR40267:SF1">
    <property type="entry name" value="BLR3294 PROTEIN"/>
    <property type="match status" value="1"/>
</dbReference>
<dbReference type="Gene3D" id="3.40.50.12500">
    <property type="match status" value="1"/>
</dbReference>
<dbReference type="InterPro" id="IPR053714">
    <property type="entry name" value="Iso_Racemase_Enz_sf"/>
</dbReference>
<evidence type="ECO:0000313" key="2">
    <source>
        <dbReference type="EMBL" id="CAD5984515.1"/>
    </source>
</evidence>
<dbReference type="InterPro" id="IPR026286">
    <property type="entry name" value="MaiA/AMDase"/>
</dbReference>
<reference evidence="2" key="1">
    <citation type="submission" date="2020-09" db="EMBL/GenBank/DDBJ databases">
        <authorList>
            <person name="Blom J."/>
        </authorList>
    </citation>
    <scope>NUCLEOTIDE SEQUENCE</scope>
    <source>
        <strain evidence="2">No.66</strain>
        <plasmid evidence="2">p3</plasmid>
    </source>
</reference>
<evidence type="ECO:0000313" key="3">
    <source>
        <dbReference type="Proteomes" id="UP001153761"/>
    </source>
</evidence>
<dbReference type="Proteomes" id="UP001153761">
    <property type="component" value="Plasmid p3"/>
</dbReference>
<dbReference type="PANTHER" id="PTHR40267">
    <property type="entry name" value="BLR3294 PROTEIN"/>
    <property type="match status" value="1"/>
</dbReference>
<proteinExistence type="predicted"/>
<sequence length="330" mass="36716">MISGSPDSQQGQTRDQHPSLNLGNVSSLPAVGFISPSAWLDPAPYEFTTVIQEPVLTQQAIPLLPDFDFSFESLTSEVLAEQLCLCARTLQAAGCSVVVQVGNPFAWANVTSEAEAWRRNERIASATNLPTIMTTLAIVEALRAHQANRIAITTTFYSQTWNKRFTDFMELCGFNIIHASNFYQQGLVKQINPEDEEEHFRYTDLDNPVEAMANLIKASVQSVKEKAPDCEAIAIVGTGARTLDILRSLEVIAQCPVVPADTSVYWWAARQLNLTLLPTIGRFRDLSLSCDLVSNPTQHDPIIYLSFKIKLIRNVCDIMREFLCLTYLGE</sequence>